<sequence>MFWNFIQAQGWALSVIYKRNLRVNYTHGLSYVDFEPGDKRVRGSGRTTKYRDKSDNETESLPIKSLDKIEQICLRQHEETNIKIHGTWFGWGRSTQSTQSRKQLDFEVFKSDQNSAPGSKMRIRKWFVCLKSGQNSVTGPKKRNSGKLDNV</sequence>
<accession>T1GWW3</accession>
<dbReference type="Proteomes" id="UP000015102">
    <property type="component" value="Unassembled WGS sequence"/>
</dbReference>
<evidence type="ECO:0000313" key="1">
    <source>
        <dbReference type="EnsemblMetazoa" id="MESCA008297-PA"/>
    </source>
</evidence>
<dbReference type="EMBL" id="CAQQ02196923">
    <property type="status" value="NOT_ANNOTATED_CDS"/>
    <property type="molecule type" value="Genomic_DNA"/>
</dbReference>
<dbReference type="EnsemblMetazoa" id="MESCA008297-RA">
    <property type="protein sequence ID" value="MESCA008297-PA"/>
    <property type="gene ID" value="MESCA008297"/>
</dbReference>
<dbReference type="HOGENOM" id="CLU_1733588_0_0_1"/>
<name>T1GWW3_MEGSC</name>
<reference evidence="2" key="1">
    <citation type="submission" date="2013-02" db="EMBL/GenBank/DDBJ databases">
        <authorList>
            <person name="Hughes D."/>
        </authorList>
    </citation>
    <scope>NUCLEOTIDE SEQUENCE</scope>
    <source>
        <strain>Durham</strain>
        <strain evidence="2">NC isolate 2 -- Noor lab</strain>
    </source>
</reference>
<keyword evidence="2" id="KW-1185">Reference proteome</keyword>
<evidence type="ECO:0000313" key="2">
    <source>
        <dbReference type="Proteomes" id="UP000015102"/>
    </source>
</evidence>
<protein>
    <submittedName>
        <fullName evidence="1">Uncharacterized protein</fullName>
    </submittedName>
</protein>
<dbReference type="EMBL" id="CAQQ02196921">
    <property type="status" value="NOT_ANNOTATED_CDS"/>
    <property type="molecule type" value="Genomic_DNA"/>
</dbReference>
<reference evidence="1" key="2">
    <citation type="submission" date="2015-06" db="UniProtKB">
        <authorList>
            <consortium name="EnsemblMetazoa"/>
        </authorList>
    </citation>
    <scope>IDENTIFICATION</scope>
</reference>
<dbReference type="EMBL" id="CAQQ02196920">
    <property type="status" value="NOT_ANNOTATED_CDS"/>
    <property type="molecule type" value="Genomic_DNA"/>
</dbReference>
<proteinExistence type="predicted"/>
<dbReference type="AlphaFoldDB" id="T1GWW3"/>
<organism evidence="1 2">
    <name type="scientific">Megaselia scalaris</name>
    <name type="common">Humpbacked fly</name>
    <name type="synonym">Phora scalaris</name>
    <dbReference type="NCBI Taxonomy" id="36166"/>
    <lineage>
        <taxon>Eukaryota</taxon>
        <taxon>Metazoa</taxon>
        <taxon>Ecdysozoa</taxon>
        <taxon>Arthropoda</taxon>
        <taxon>Hexapoda</taxon>
        <taxon>Insecta</taxon>
        <taxon>Pterygota</taxon>
        <taxon>Neoptera</taxon>
        <taxon>Endopterygota</taxon>
        <taxon>Diptera</taxon>
        <taxon>Brachycera</taxon>
        <taxon>Muscomorpha</taxon>
        <taxon>Platypezoidea</taxon>
        <taxon>Phoridae</taxon>
        <taxon>Megaseliini</taxon>
        <taxon>Megaselia</taxon>
    </lineage>
</organism>
<dbReference type="EMBL" id="CAQQ02196922">
    <property type="status" value="NOT_ANNOTATED_CDS"/>
    <property type="molecule type" value="Genomic_DNA"/>
</dbReference>